<dbReference type="Gene3D" id="1.10.3930.10">
    <property type="entry name" value="Arginine deiminase"/>
    <property type="match status" value="1"/>
</dbReference>
<reference evidence="2" key="1">
    <citation type="journal article" date="2015" name="Proc. Natl. Acad. Sci. U.S.A.">
        <title>Networks of energetic and metabolic interactions define dynamics in microbial communities.</title>
        <authorList>
            <person name="Embree M."/>
            <person name="Liu J.K."/>
            <person name="Al-Bassam M.M."/>
            <person name="Zengler K."/>
        </authorList>
    </citation>
    <scope>NUCLEOTIDE SEQUENCE</scope>
</reference>
<comment type="caution">
    <text evidence="2">The sequence shown here is derived from an EMBL/GenBank/DDBJ whole genome shotgun (WGS) entry which is preliminary data.</text>
</comment>
<protein>
    <submittedName>
        <fullName evidence="2">Arginine deiminase</fullName>
        <ecNumber evidence="2">3.5.3.6</ecNumber>
    </submittedName>
</protein>
<gene>
    <name evidence="2" type="ORF">ASZ90_004112</name>
</gene>
<keyword evidence="1 2" id="KW-0378">Hydrolase</keyword>
<evidence type="ECO:0000313" key="2">
    <source>
        <dbReference type="EMBL" id="KUG26062.1"/>
    </source>
</evidence>
<dbReference type="EC" id="3.5.3.6" evidence="2"/>
<dbReference type="EMBL" id="LNQE01000544">
    <property type="protein sequence ID" value="KUG26062.1"/>
    <property type="molecule type" value="Genomic_DNA"/>
</dbReference>
<dbReference type="InterPro" id="IPR003876">
    <property type="entry name" value="Arg_deiminase"/>
</dbReference>
<proteinExistence type="predicted"/>
<sequence length="389" mass="44330">MTPLNAERALYSDILNLAVAKKEYKQFKSVLNRFTKVYEVSDLLKNVLKIDEARDYILDKICSNENVDCLHDYLLTLSPKELSRQLIEGVPIVKDTLTKFLSKERYALPPLHNFFFTRDASISVGEKIFIAKMSSPVREREAIIMEAIFNYHPDLNTETINPVKQHNYSSSISYEGGDILLIRDDIICIGLSARTTVQGIDFLIDEFKKLKNLKHIIVQELPTTLESFIHLDMVFTMLDKDTCLSYDPVVFNQHNYVTVHIKVDNGKVAWIREEKNIPDALRKLKIDLNSISCGGNSDDWSQEREQWHSGANFFALAPGKVLGYGRNNYTVEALNKNGYEVIKSDDLSKHDTANLKKCVITIEGAELARGGGGCRCMTMPINRKEINWK</sequence>
<accession>A0A0W8FZE2</accession>
<dbReference type="PRINTS" id="PR01466">
    <property type="entry name" value="ARGDEIMINASE"/>
</dbReference>
<organism evidence="2">
    <name type="scientific">hydrocarbon metagenome</name>
    <dbReference type="NCBI Taxonomy" id="938273"/>
    <lineage>
        <taxon>unclassified sequences</taxon>
        <taxon>metagenomes</taxon>
        <taxon>ecological metagenomes</taxon>
    </lineage>
</organism>
<dbReference type="GO" id="GO:0016990">
    <property type="term" value="F:arginine deiminase activity"/>
    <property type="evidence" value="ECO:0007669"/>
    <property type="project" value="UniProtKB-EC"/>
</dbReference>
<dbReference type="Gene3D" id="3.75.10.10">
    <property type="entry name" value="L-arginine/glycine Amidinotransferase, Chain A"/>
    <property type="match status" value="1"/>
</dbReference>
<dbReference type="GO" id="GO:0019546">
    <property type="term" value="P:L-arginine deiminase pathway"/>
    <property type="evidence" value="ECO:0007669"/>
    <property type="project" value="TreeGrafter"/>
</dbReference>
<name>A0A0W8FZE2_9ZZZZ</name>
<dbReference type="PANTHER" id="PTHR47271:SF2">
    <property type="entry name" value="ARGININE DEIMINASE"/>
    <property type="match status" value="1"/>
</dbReference>
<dbReference type="SUPFAM" id="SSF55909">
    <property type="entry name" value="Pentein"/>
    <property type="match status" value="1"/>
</dbReference>
<evidence type="ECO:0000256" key="1">
    <source>
        <dbReference type="ARBA" id="ARBA00022801"/>
    </source>
</evidence>
<dbReference type="AlphaFoldDB" id="A0A0W8FZE2"/>
<dbReference type="Pfam" id="PF02274">
    <property type="entry name" value="ADI"/>
    <property type="match status" value="1"/>
</dbReference>
<dbReference type="PANTHER" id="PTHR47271">
    <property type="entry name" value="ARGININE DEIMINASE"/>
    <property type="match status" value="1"/>
</dbReference>